<dbReference type="AlphaFoldDB" id="H6NF36"/>
<reference evidence="2 3" key="1">
    <citation type="journal article" date="2012" name="J. Bacteriol.">
        <title>Complete Genome Sequence of Paenibacillus mucilaginosus 3016, a Bacterium Functional as Microbial Fertilizer.</title>
        <authorList>
            <person name="Ma M."/>
            <person name="Wang Z."/>
            <person name="Li L."/>
            <person name="Jiang X."/>
            <person name="Guan D."/>
            <person name="Cao F."/>
            <person name="Chen H."/>
            <person name="Wang X."/>
            <person name="Shen D."/>
            <person name="Du B."/>
            <person name="Li J."/>
        </authorList>
    </citation>
    <scope>NUCLEOTIDE SEQUENCE [LARGE SCALE GENOMIC DNA]</scope>
    <source>
        <strain evidence="2 3">3016</strain>
    </source>
</reference>
<evidence type="ECO:0000313" key="2">
    <source>
        <dbReference type="EMBL" id="AFC29043.1"/>
    </source>
</evidence>
<keyword evidence="3" id="KW-1185">Reference proteome</keyword>
<proteinExistence type="predicted"/>
<keyword evidence="1" id="KW-0732">Signal</keyword>
<accession>H6NF36</accession>
<dbReference type="EMBL" id="CP003235">
    <property type="protein sequence ID" value="AFC29043.1"/>
    <property type="molecule type" value="Genomic_DNA"/>
</dbReference>
<feature type="chain" id="PRO_5003604884" evidence="1">
    <location>
        <begin position="24"/>
        <end position="68"/>
    </location>
</feature>
<evidence type="ECO:0000256" key="1">
    <source>
        <dbReference type="SAM" id="SignalP"/>
    </source>
</evidence>
<feature type="signal peptide" evidence="1">
    <location>
        <begin position="1"/>
        <end position="23"/>
    </location>
</feature>
<dbReference type="Proteomes" id="UP000007523">
    <property type="component" value="Chromosome"/>
</dbReference>
<organism evidence="2 3">
    <name type="scientific">Paenibacillus mucilaginosus 3016</name>
    <dbReference type="NCBI Taxonomy" id="1116391"/>
    <lineage>
        <taxon>Bacteria</taxon>
        <taxon>Bacillati</taxon>
        <taxon>Bacillota</taxon>
        <taxon>Bacilli</taxon>
        <taxon>Bacillales</taxon>
        <taxon>Paenibacillaceae</taxon>
        <taxon>Paenibacillus</taxon>
    </lineage>
</organism>
<dbReference type="HOGENOM" id="CLU_2790008_0_0_9"/>
<dbReference type="KEGG" id="pmq:PM3016_2147"/>
<name>H6NF36_9BACL</name>
<evidence type="ECO:0000313" key="3">
    <source>
        <dbReference type="Proteomes" id="UP000007523"/>
    </source>
</evidence>
<sequence>MRNFLGVLGAILLTMILTNPTQAEFETWVKDEVLLTNPRHTNPRHTMEDLGLEIILVRSRRLLVLLVS</sequence>
<gene>
    <name evidence="2" type="ORF">PM3016_2147</name>
</gene>
<protein>
    <submittedName>
        <fullName evidence="2">Uncharacterized protein</fullName>
    </submittedName>
</protein>